<dbReference type="InterPro" id="IPR026341">
    <property type="entry name" value="T9SS_type_B"/>
</dbReference>
<dbReference type="AlphaFoldDB" id="A0A2P8D9G3"/>
<name>A0A2P8D9G3_9BACT</name>
<comment type="caution">
    <text evidence="1">The sequence shown here is derived from an EMBL/GenBank/DDBJ whole genome shotgun (WGS) entry which is preliminary data.</text>
</comment>
<dbReference type="NCBIfam" id="TIGR04131">
    <property type="entry name" value="Bac_Flav_CTERM"/>
    <property type="match status" value="1"/>
</dbReference>
<keyword evidence="2" id="KW-1185">Reference proteome</keyword>
<accession>A0A2P8D9G3</accession>
<dbReference type="Pfam" id="PF13585">
    <property type="entry name" value="CHU_C"/>
    <property type="match status" value="1"/>
</dbReference>
<dbReference type="OrthoDB" id="7794186at2"/>
<dbReference type="RefSeq" id="WP_106520612.1">
    <property type="nucleotide sequence ID" value="NZ_PYGD01000001.1"/>
</dbReference>
<organism evidence="1 2">
    <name type="scientific">Taibaiella chishuiensis</name>
    <dbReference type="NCBI Taxonomy" id="1434707"/>
    <lineage>
        <taxon>Bacteria</taxon>
        <taxon>Pseudomonadati</taxon>
        <taxon>Bacteroidota</taxon>
        <taxon>Chitinophagia</taxon>
        <taxon>Chitinophagales</taxon>
        <taxon>Chitinophagaceae</taxon>
        <taxon>Taibaiella</taxon>
    </lineage>
</organism>
<dbReference type="Proteomes" id="UP000240572">
    <property type="component" value="Unassembled WGS sequence"/>
</dbReference>
<sequence>MKTLSAILILFLVTGIAGTVHANHLLGGEIGYTFVSSSGNNQTYQVRLAFFADCSSNLPGGAFGALIGANPGVRLFKGNTQLSLTRLRYVPAESNIEITPVCPDEAGNTACININNPLPGIKKFVYTGNITVSGVSADWRFAFEGDISTNPGTFAGRSVIVQNADVLGGSSQMYLEATLNNTTGVNSSTLFTSLPTPFFCVNKAQTYSLGAADSDNDNLTFSLVPAQQVTTGTTTPEDITYLFPFSATAPLPVATGTFNFNTTNGQLNFTPNEVKNCVVVNLVEEFRNGVRVGSSMREMIFIILDNCSNDAPTGPVSNIKNANIKSENGNLILEVCEGQESDISFDINSADINGDNINITSANLPEGATLDIVNNGSTTPVLHFKWNANKATPGNYIIYVTYTDDGCPLVSSQTIAYTIRILPFKTSFTHDASPPCVNTSNGKAWALPVNDATVYEYRWLDASGNIIRTVNSGAGDTLSNIPFGTYTLQIRDTGGCGKNLTITLPDPIPLPEIVLPRDTTLCEGMPVDLSVNDQQGVTYLWSTGDTTCCITVDRPGIYKLQAFNICGVQEKSVKVDYVPCSYCLFVPNAFSPNGDGNNDVFKITQTCPLDKYKLKIYNRWGQMVFVSYRVDNSWDGTYQGNAADIGTYYYVIEATIGANNTERHKGDIKLKGDITLIR</sequence>
<protein>
    <submittedName>
        <fullName evidence="1">Gliding motility-associated-like protein</fullName>
    </submittedName>
</protein>
<evidence type="ECO:0000313" key="2">
    <source>
        <dbReference type="Proteomes" id="UP000240572"/>
    </source>
</evidence>
<gene>
    <name evidence="1" type="ORF">B0I18_10113</name>
</gene>
<evidence type="ECO:0000313" key="1">
    <source>
        <dbReference type="EMBL" id="PSK93865.1"/>
    </source>
</evidence>
<dbReference type="EMBL" id="PYGD01000001">
    <property type="protein sequence ID" value="PSK93865.1"/>
    <property type="molecule type" value="Genomic_DNA"/>
</dbReference>
<reference evidence="1 2" key="1">
    <citation type="submission" date="2018-03" db="EMBL/GenBank/DDBJ databases">
        <title>Genomic Encyclopedia of Type Strains, Phase III (KMG-III): the genomes of soil and plant-associated and newly described type strains.</title>
        <authorList>
            <person name="Whitman W."/>
        </authorList>
    </citation>
    <scope>NUCLEOTIDE SEQUENCE [LARGE SCALE GENOMIC DNA]</scope>
    <source>
        <strain evidence="1 2">CGMCC 1.12700</strain>
    </source>
</reference>
<proteinExistence type="predicted"/>